<dbReference type="PRINTS" id="PR00504">
    <property type="entry name" value="CHROMODOMAIN"/>
</dbReference>
<dbReference type="InterPro" id="IPR000953">
    <property type="entry name" value="Chromo/chromo_shadow_dom"/>
</dbReference>
<protein>
    <recommendedName>
        <fullName evidence="4">Chromo domain-containing protein</fullName>
    </recommendedName>
</protein>
<proteinExistence type="predicted"/>
<feature type="compositionally biased region" description="Basic and acidic residues" evidence="3">
    <location>
        <begin position="91"/>
        <end position="105"/>
    </location>
</feature>
<dbReference type="PROSITE" id="PS50013">
    <property type="entry name" value="CHROMO_2"/>
    <property type="match status" value="1"/>
</dbReference>
<dbReference type="FunFam" id="2.40.50.40:FF:000007">
    <property type="entry name" value="Chromobox protein homolog 1"/>
    <property type="match status" value="1"/>
</dbReference>
<comment type="caution">
    <text evidence="5">The sequence shown here is derived from an EMBL/GenBank/DDBJ whole genome shotgun (WGS) entry which is preliminary data.</text>
</comment>
<dbReference type="Proteomes" id="UP000288216">
    <property type="component" value="Unassembled WGS sequence"/>
</dbReference>
<sequence>MTTMALVSYKTIIVVLTDNVKGEKEIGCVSSDEEEGYEVEQVLDRCVVRGRVEFLIKWKGFSESDNMWEPEKNLDCPELIGKFLKMYNKDKENRASSKEKQETVKQRSSIVNGKKESKTKRKKEVGHRSLPPAESAPVR</sequence>
<dbReference type="SMART" id="SM00298">
    <property type="entry name" value="CHROMO"/>
    <property type="match status" value="1"/>
</dbReference>
<feature type="region of interest" description="Disordered" evidence="3">
    <location>
        <begin position="91"/>
        <end position="139"/>
    </location>
</feature>
<dbReference type="Pfam" id="PF00385">
    <property type="entry name" value="Chromo"/>
    <property type="match status" value="1"/>
</dbReference>
<dbReference type="Gene3D" id="2.40.50.40">
    <property type="match status" value="1"/>
</dbReference>
<dbReference type="InterPro" id="IPR023780">
    <property type="entry name" value="Chromo_domain"/>
</dbReference>
<dbReference type="InterPro" id="IPR051219">
    <property type="entry name" value="Heterochromatin_chromo-domain"/>
</dbReference>
<dbReference type="AlphaFoldDB" id="A0A401PAK1"/>
<evidence type="ECO:0000256" key="1">
    <source>
        <dbReference type="ARBA" id="ARBA00004123"/>
    </source>
</evidence>
<evidence type="ECO:0000259" key="4">
    <source>
        <dbReference type="PROSITE" id="PS50013"/>
    </source>
</evidence>
<dbReference type="STRING" id="75743.A0A401PAK1"/>
<evidence type="ECO:0000256" key="3">
    <source>
        <dbReference type="SAM" id="MobiDB-lite"/>
    </source>
</evidence>
<dbReference type="SUPFAM" id="SSF54160">
    <property type="entry name" value="Chromo domain-like"/>
    <property type="match status" value="1"/>
</dbReference>
<gene>
    <name evidence="5" type="ORF">scyTo_0008507</name>
</gene>
<evidence type="ECO:0000313" key="6">
    <source>
        <dbReference type="Proteomes" id="UP000288216"/>
    </source>
</evidence>
<dbReference type="OMA" id="KKEVGHR"/>
<dbReference type="InterPro" id="IPR017984">
    <property type="entry name" value="Chromo_dom_subgr"/>
</dbReference>
<dbReference type="OrthoDB" id="433924at2759"/>
<dbReference type="PANTHER" id="PTHR22812">
    <property type="entry name" value="CHROMOBOX PROTEIN"/>
    <property type="match status" value="1"/>
</dbReference>
<accession>A0A401PAK1</accession>
<evidence type="ECO:0000256" key="2">
    <source>
        <dbReference type="ARBA" id="ARBA00023242"/>
    </source>
</evidence>
<reference evidence="5 6" key="1">
    <citation type="journal article" date="2018" name="Nat. Ecol. Evol.">
        <title>Shark genomes provide insights into elasmobranch evolution and the origin of vertebrates.</title>
        <authorList>
            <person name="Hara Y"/>
            <person name="Yamaguchi K"/>
            <person name="Onimaru K"/>
            <person name="Kadota M"/>
            <person name="Koyanagi M"/>
            <person name="Keeley SD"/>
            <person name="Tatsumi K"/>
            <person name="Tanaka K"/>
            <person name="Motone F"/>
            <person name="Kageyama Y"/>
            <person name="Nozu R"/>
            <person name="Adachi N"/>
            <person name="Nishimura O"/>
            <person name="Nakagawa R"/>
            <person name="Tanegashima C"/>
            <person name="Kiyatake I"/>
            <person name="Matsumoto R"/>
            <person name="Murakumo K"/>
            <person name="Nishida K"/>
            <person name="Terakita A"/>
            <person name="Kuratani S"/>
            <person name="Sato K"/>
            <person name="Hyodo S Kuraku.S."/>
        </authorList>
    </citation>
    <scope>NUCLEOTIDE SEQUENCE [LARGE SCALE GENOMIC DNA]</scope>
</reference>
<dbReference type="EMBL" id="BFAA01003275">
    <property type="protein sequence ID" value="GCB70130.1"/>
    <property type="molecule type" value="Genomic_DNA"/>
</dbReference>
<keyword evidence="2" id="KW-0539">Nucleus</keyword>
<feature type="domain" description="Chromo" evidence="4">
    <location>
        <begin position="37"/>
        <end position="95"/>
    </location>
</feature>
<evidence type="ECO:0000313" key="5">
    <source>
        <dbReference type="EMBL" id="GCB70130.1"/>
    </source>
</evidence>
<dbReference type="InterPro" id="IPR016197">
    <property type="entry name" value="Chromo-like_dom_sf"/>
</dbReference>
<name>A0A401PAK1_SCYTO</name>
<dbReference type="GO" id="GO:0005634">
    <property type="term" value="C:nucleus"/>
    <property type="evidence" value="ECO:0007669"/>
    <property type="project" value="UniProtKB-SubCell"/>
</dbReference>
<comment type="subcellular location">
    <subcellularLocation>
        <location evidence="1">Nucleus</location>
    </subcellularLocation>
</comment>
<keyword evidence="6" id="KW-1185">Reference proteome</keyword>
<organism evidence="5 6">
    <name type="scientific">Scyliorhinus torazame</name>
    <name type="common">Cloudy catshark</name>
    <name type="synonym">Catulus torazame</name>
    <dbReference type="NCBI Taxonomy" id="75743"/>
    <lineage>
        <taxon>Eukaryota</taxon>
        <taxon>Metazoa</taxon>
        <taxon>Chordata</taxon>
        <taxon>Craniata</taxon>
        <taxon>Vertebrata</taxon>
        <taxon>Chondrichthyes</taxon>
        <taxon>Elasmobranchii</taxon>
        <taxon>Galeomorphii</taxon>
        <taxon>Galeoidea</taxon>
        <taxon>Carcharhiniformes</taxon>
        <taxon>Scyliorhinidae</taxon>
        <taxon>Scyliorhinus</taxon>
    </lineage>
</organism>